<keyword evidence="1" id="KW-0812">Transmembrane</keyword>
<keyword evidence="1" id="KW-1133">Transmembrane helix</keyword>
<feature type="transmembrane region" description="Helical" evidence="1">
    <location>
        <begin position="27"/>
        <end position="48"/>
    </location>
</feature>
<keyword evidence="2" id="KW-1185">Reference proteome</keyword>
<reference evidence="3" key="1">
    <citation type="submission" date="2022-11" db="UniProtKB">
        <authorList>
            <consortium name="WormBaseParasite"/>
        </authorList>
    </citation>
    <scope>IDENTIFICATION</scope>
</reference>
<sequence>MPVPFYLRYLVLCRKMSPEIVYSKKMFYAYFPVFIAFALTHIGLFWCYPPFAEHHMEFIEPLNTEFWLNEYGEIPLYAATKIAILPFTVGQLPVIVLFILIFTKTENNNLTIICSGIMAWVPLVNPIAAIFIIGPYRKRILSWIKFKQQQSVSSVTENNLGGTENAGIYSTNVNNINSLG</sequence>
<evidence type="ECO:0000313" key="3">
    <source>
        <dbReference type="WBParaSite" id="PDA_v2.g4693.t1"/>
    </source>
</evidence>
<dbReference type="Proteomes" id="UP000887578">
    <property type="component" value="Unplaced"/>
</dbReference>
<accession>A0A914QLW7</accession>
<evidence type="ECO:0000256" key="1">
    <source>
        <dbReference type="SAM" id="Phobius"/>
    </source>
</evidence>
<feature type="transmembrane region" description="Helical" evidence="1">
    <location>
        <begin position="109"/>
        <end position="133"/>
    </location>
</feature>
<dbReference type="InterPro" id="IPR019428">
    <property type="entry name" value="7TM_GPCR_serpentine_rcpt_Str"/>
</dbReference>
<keyword evidence="1" id="KW-0472">Membrane</keyword>
<name>A0A914QLW7_9BILA</name>
<dbReference type="AlphaFoldDB" id="A0A914QLW7"/>
<feature type="transmembrane region" description="Helical" evidence="1">
    <location>
        <begin position="82"/>
        <end position="103"/>
    </location>
</feature>
<dbReference type="Pfam" id="PF10326">
    <property type="entry name" value="7TM_GPCR_Str"/>
    <property type="match status" value="1"/>
</dbReference>
<organism evidence="2 3">
    <name type="scientific">Panagrolaimus davidi</name>
    <dbReference type="NCBI Taxonomy" id="227884"/>
    <lineage>
        <taxon>Eukaryota</taxon>
        <taxon>Metazoa</taxon>
        <taxon>Ecdysozoa</taxon>
        <taxon>Nematoda</taxon>
        <taxon>Chromadorea</taxon>
        <taxon>Rhabditida</taxon>
        <taxon>Tylenchina</taxon>
        <taxon>Panagrolaimomorpha</taxon>
        <taxon>Panagrolaimoidea</taxon>
        <taxon>Panagrolaimidae</taxon>
        <taxon>Panagrolaimus</taxon>
    </lineage>
</organism>
<dbReference type="WBParaSite" id="PDA_v2.g4693.t1">
    <property type="protein sequence ID" value="PDA_v2.g4693.t1"/>
    <property type="gene ID" value="PDA_v2.g4693"/>
</dbReference>
<protein>
    <submittedName>
        <fullName evidence="3">Uncharacterized protein</fullName>
    </submittedName>
</protein>
<proteinExistence type="predicted"/>
<evidence type="ECO:0000313" key="2">
    <source>
        <dbReference type="Proteomes" id="UP000887578"/>
    </source>
</evidence>